<feature type="binding site" evidence="6">
    <location>
        <position position="394"/>
    </location>
    <ligand>
        <name>substrate</name>
    </ligand>
</feature>
<feature type="binding site" evidence="6">
    <location>
        <position position="81"/>
    </location>
    <ligand>
        <name>substrate</name>
    </ligand>
</feature>
<comment type="similarity">
    <text evidence="1 4 8">Belongs to the Glu/Leu/Phe/Val dehydrogenases family.</text>
</comment>
<sequence>MEKQETRQLIETVMDKLANRADFLGIEDDEKRRKVSASAKEILKTTDKIIKSYIRVSTDGKGVIRIPAYRVQHNNISGFYKGGIRFSENVNEDEVENLAILMTLKNSLHRLPFGGAKGGVHVDSRNFSERELNLISRKYVQRFARDLGPNHDIPAPDLGTNERVIDWMVGEYKTIKQGEAYLGSFTGKSVENGGAKGRREATGKGIFLSYSWLIDQWLRLQKNDQQINRQKQWQTLINLTQKKESISVSVQGFGNVGSVATLEAVKYQKIAHKVVAVSDQFTTLYHEDGINIERLITYTNKGHDLPSNDEELKKAGIKASVRLANDVLTIETDVLILAAIEDVIHKENMEDVKAKVVIEGANAPITEEADHYFEEQGTIVIPDILANAGGVIVSYLEWKQSRVTELFSEEEIIADMSEKMIETFKIVYDMYFSSVDETMRFNCFTLSLERLSSLLYRHGKLY</sequence>
<evidence type="ECO:0000256" key="7">
    <source>
        <dbReference type="PIRSR" id="PIRSR000185-3"/>
    </source>
</evidence>
<reference evidence="10 11" key="1">
    <citation type="submission" date="2019-07" db="EMBL/GenBank/DDBJ databases">
        <authorList>
            <person name="Park Y.J."/>
            <person name="Jeong S.E."/>
            <person name="Jung H.S."/>
        </authorList>
    </citation>
    <scope>NUCLEOTIDE SEQUENCE [LARGE SCALE GENOMIC DNA]</scope>
    <source>
        <strain evidence="11">P16(2019)</strain>
    </source>
</reference>
<feature type="binding site" evidence="6">
    <location>
        <position position="105"/>
    </location>
    <ligand>
        <name>substrate</name>
    </ligand>
</feature>
<feature type="binding site" evidence="6">
    <location>
        <position position="202"/>
    </location>
    <ligand>
        <name>NAD(+)</name>
        <dbReference type="ChEBI" id="CHEBI:57540"/>
    </ligand>
</feature>
<keyword evidence="6" id="KW-0547">Nucleotide-binding</keyword>
<dbReference type="PIRSF" id="PIRSF000185">
    <property type="entry name" value="Glu_DH"/>
    <property type="match status" value="1"/>
</dbReference>
<dbReference type="InterPro" id="IPR014362">
    <property type="entry name" value="Glu_DH"/>
</dbReference>
<dbReference type="InterPro" id="IPR036291">
    <property type="entry name" value="NAD(P)-bd_dom_sf"/>
</dbReference>
<evidence type="ECO:0000256" key="5">
    <source>
        <dbReference type="PIRSR" id="PIRSR000185-1"/>
    </source>
</evidence>
<dbReference type="Pfam" id="PF02812">
    <property type="entry name" value="ELFV_dehydrog_N"/>
    <property type="match status" value="1"/>
</dbReference>
<dbReference type="InterPro" id="IPR006097">
    <property type="entry name" value="Glu/Leu/Phe/Val/Trp_DH_dimer"/>
</dbReference>
<dbReference type="Gene3D" id="3.40.50.720">
    <property type="entry name" value="NAD(P)-binding Rossmann-like Domain"/>
    <property type="match status" value="1"/>
</dbReference>
<dbReference type="GO" id="GO:0000166">
    <property type="term" value="F:nucleotide binding"/>
    <property type="evidence" value="ECO:0007669"/>
    <property type="project" value="UniProtKB-KW"/>
</dbReference>
<evidence type="ECO:0000256" key="4">
    <source>
        <dbReference type="PIRNR" id="PIRNR000185"/>
    </source>
</evidence>
<dbReference type="PANTHER" id="PTHR11606:SF13">
    <property type="entry name" value="GLUTAMATE DEHYDROGENASE 1, MITOCHONDRIAL"/>
    <property type="match status" value="1"/>
</dbReference>
<evidence type="ECO:0000313" key="11">
    <source>
        <dbReference type="Proteomes" id="UP000318521"/>
    </source>
</evidence>
<dbReference type="SUPFAM" id="SSF51735">
    <property type="entry name" value="NAD(P)-binding Rossmann-fold domains"/>
    <property type="match status" value="1"/>
</dbReference>
<dbReference type="GO" id="GO:0006538">
    <property type="term" value="P:L-glutamate catabolic process"/>
    <property type="evidence" value="ECO:0007669"/>
    <property type="project" value="TreeGrafter"/>
</dbReference>
<dbReference type="SUPFAM" id="SSF53223">
    <property type="entry name" value="Aminoacid dehydrogenase-like, N-terminal domain"/>
    <property type="match status" value="1"/>
</dbReference>
<protein>
    <recommendedName>
        <fullName evidence="2 4">Glutamate dehydrogenase</fullName>
    </recommendedName>
</protein>
<dbReference type="Gene3D" id="3.40.50.10860">
    <property type="entry name" value="Leucine Dehydrogenase, chain A, domain 1"/>
    <property type="match status" value="1"/>
</dbReference>
<comment type="caution">
    <text evidence="10">The sequence shown here is derived from an EMBL/GenBank/DDBJ whole genome shotgun (WGS) entry which is preliminary data.</text>
</comment>
<keyword evidence="11" id="KW-1185">Reference proteome</keyword>
<feature type="binding site" evidence="6">
    <location>
        <position position="255"/>
    </location>
    <ligand>
        <name>NAD(+)</name>
        <dbReference type="ChEBI" id="CHEBI:57540"/>
    </ligand>
</feature>
<evidence type="ECO:0000256" key="6">
    <source>
        <dbReference type="PIRSR" id="PIRSR000185-2"/>
    </source>
</evidence>
<proteinExistence type="inferred from homology"/>
<dbReference type="Proteomes" id="UP000318521">
    <property type="component" value="Unassembled WGS sequence"/>
</dbReference>
<dbReference type="PANTHER" id="PTHR11606">
    <property type="entry name" value="GLUTAMATE DEHYDROGENASE"/>
    <property type="match status" value="1"/>
</dbReference>
<feature type="domain" description="Glutamate/phenylalanine/leucine/valine/L-tryptophan dehydrogenase C-terminal" evidence="9">
    <location>
        <begin position="236"/>
        <end position="459"/>
    </location>
</feature>
<keyword evidence="3 4" id="KW-0560">Oxidoreductase</keyword>
<feature type="site" description="Important for catalysis" evidence="7">
    <location>
        <position position="157"/>
    </location>
</feature>
<dbReference type="InterPro" id="IPR046346">
    <property type="entry name" value="Aminoacid_DH-like_N_sf"/>
</dbReference>
<evidence type="ECO:0000259" key="9">
    <source>
        <dbReference type="SMART" id="SM00839"/>
    </source>
</evidence>
<dbReference type="AlphaFoldDB" id="A0A553ZVZ1"/>
<evidence type="ECO:0000256" key="8">
    <source>
        <dbReference type="RuleBase" id="RU004417"/>
    </source>
</evidence>
<dbReference type="InterPro" id="IPR006096">
    <property type="entry name" value="Glu/Leu/Phe/Val/Trp_DH_C"/>
</dbReference>
<dbReference type="RefSeq" id="WP_143849833.1">
    <property type="nucleotide sequence ID" value="NZ_VLXZ01000010.1"/>
</dbReference>
<evidence type="ECO:0000256" key="3">
    <source>
        <dbReference type="ARBA" id="ARBA00023002"/>
    </source>
</evidence>
<accession>A0A553ZVZ1</accession>
<evidence type="ECO:0000313" key="10">
    <source>
        <dbReference type="EMBL" id="TSB45644.1"/>
    </source>
</evidence>
<dbReference type="OrthoDB" id="9803297at2"/>
<evidence type="ECO:0000256" key="2">
    <source>
        <dbReference type="ARBA" id="ARBA00012896"/>
    </source>
</evidence>
<dbReference type="SMART" id="SM00839">
    <property type="entry name" value="ELFV_dehydrog"/>
    <property type="match status" value="1"/>
</dbReference>
<evidence type="ECO:0000256" key="1">
    <source>
        <dbReference type="ARBA" id="ARBA00006382"/>
    </source>
</evidence>
<dbReference type="InterPro" id="IPR006095">
    <property type="entry name" value="Glu/Leu/Phe/Val/Trp_DH"/>
</dbReference>
<dbReference type="EMBL" id="VLXZ01000010">
    <property type="protein sequence ID" value="TSB45644.1"/>
    <property type="molecule type" value="Genomic_DNA"/>
</dbReference>
<feature type="active site" description="Proton donor" evidence="5">
    <location>
        <position position="117"/>
    </location>
</feature>
<dbReference type="GO" id="GO:0004352">
    <property type="term" value="F:glutamate dehydrogenase (NAD+) activity"/>
    <property type="evidence" value="ECO:0007669"/>
    <property type="project" value="TreeGrafter"/>
</dbReference>
<keyword evidence="6" id="KW-0520">NAD</keyword>
<dbReference type="Pfam" id="PF00208">
    <property type="entry name" value="ELFV_dehydrog"/>
    <property type="match status" value="1"/>
</dbReference>
<dbReference type="PRINTS" id="PR00082">
    <property type="entry name" value="GLFDHDRGNASE"/>
</dbReference>
<organism evidence="10 11">
    <name type="scientific">Alkalicoccobacillus porphyridii</name>
    <dbReference type="NCBI Taxonomy" id="2597270"/>
    <lineage>
        <taxon>Bacteria</taxon>
        <taxon>Bacillati</taxon>
        <taxon>Bacillota</taxon>
        <taxon>Bacilli</taxon>
        <taxon>Bacillales</taxon>
        <taxon>Bacillaceae</taxon>
        <taxon>Alkalicoccobacillus</taxon>
    </lineage>
</organism>
<gene>
    <name evidence="10" type="ORF">FN960_15870</name>
</gene>
<name>A0A553ZVZ1_9BACI</name>